<dbReference type="GO" id="GO:0000030">
    <property type="term" value="F:mannosyltransferase activity"/>
    <property type="evidence" value="ECO:0007669"/>
    <property type="project" value="TreeGrafter"/>
</dbReference>
<dbReference type="Pfam" id="PF04488">
    <property type="entry name" value="Gly_transf_sug"/>
    <property type="match status" value="1"/>
</dbReference>
<sequence>MYVYIISCLLCIVLICILLSNNKSNFENKKIPKVIYMCHKTLNHFDPKRIKKWKKLNPEYEIKLYDNKMSYDFILNNFDKKYADLFNRIPWGPIKADLWRCLIMYKNGGVYADADIIPLKPIRTFLEDDTDVCTCKGASYLGCMFTGPKCGLPNPHFIATIPNTDIFLKTAEIMYERSLKKMSYWNVSIVYSINQTLPQIKQKGNHIIN</sequence>
<feature type="non-terminal residue" evidence="2">
    <location>
        <position position="209"/>
    </location>
</feature>
<dbReference type="InterPro" id="IPR007577">
    <property type="entry name" value="GlycoTrfase_DXD_sugar-bd_CS"/>
</dbReference>
<dbReference type="PANTHER" id="PTHR32385">
    <property type="entry name" value="MANNOSYL PHOSPHORYLINOSITOL CERAMIDE SYNTHASE"/>
    <property type="match status" value="1"/>
</dbReference>
<dbReference type="EMBL" id="BARS01031533">
    <property type="protein sequence ID" value="GAG19227.1"/>
    <property type="molecule type" value="Genomic_DNA"/>
</dbReference>
<proteinExistence type="predicted"/>
<evidence type="ECO:0008006" key="3">
    <source>
        <dbReference type="Google" id="ProtNLM"/>
    </source>
</evidence>
<comment type="caution">
    <text evidence="2">The sequence shown here is derived from an EMBL/GenBank/DDBJ whole genome shotgun (WGS) entry which is preliminary data.</text>
</comment>
<gene>
    <name evidence="2" type="ORF">S01H1_49062</name>
</gene>
<dbReference type="InterPro" id="IPR029044">
    <property type="entry name" value="Nucleotide-diphossugar_trans"/>
</dbReference>
<evidence type="ECO:0000313" key="2">
    <source>
        <dbReference type="EMBL" id="GAG19227.1"/>
    </source>
</evidence>
<protein>
    <recommendedName>
        <fullName evidence="3">Alpha 1,4-glycosyltransferase domain-containing protein</fullName>
    </recommendedName>
</protein>
<organism evidence="2">
    <name type="scientific">marine sediment metagenome</name>
    <dbReference type="NCBI Taxonomy" id="412755"/>
    <lineage>
        <taxon>unclassified sequences</taxon>
        <taxon>metagenomes</taxon>
        <taxon>ecological metagenomes</taxon>
    </lineage>
</organism>
<dbReference type="SUPFAM" id="SSF53448">
    <property type="entry name" value="Nucleotide-diphospho-sugar transferases"/>
    <property type="match status" value="1"/>
</dbReference>
<keyword evidence="1" id="KW-0808">Transferase</keyword>
<dbReference type="GO" id="GO:0051999">
    <property type="term" value="P:mannosyl-inositol phosphorylceramide biosynthetic process"/>
    <property type="evidence" value="ECO:0007669"/>
    <property type="project" value="TreeGrafter"/>
</dbReference>
<dbReference type="InterPro" id="IPR051706">
    <property type="entry name" value="Glycosyltransferase_domain"/>
</dbReference>
<dbReference type="GO" id="GO:0016020">
    <property type="term" value="C:membrane"/>
    <property type="evidence" value="ECO:0007669"/>
    <property type="project" value="GOC"/>
</dbReference>
<accession>X0W7H9</accession>
<reference evidence="2" key="1">
    <citation type="journal article" date="2014" name="Front. Microbiol.">
        <title>High frequency of phylogenetically diverse reductive dehalogenase-homologous genes in deep subseafloor sedimentary metagenomes.</title>
        <authorList>
            <person name="Kawai M."/>
            <person name="Futagami T."/>
            <person name="Toyoda A."/>
            <person name="Takaki Y."/>
            <person name="Nishi S."/>
            <person name="Hori S."/>
            <person name="Arai W."/>
            <person name="Tsubouchi T."/>
            <person name="Morono Y."/>
            <person name="Uchiyama I."/>
            <person name="Ito T."/>
            <person name="Fujiyama A."/>
            <person name="Inagaki F."/>
            <person name="Takami H."/>
        </authorList>
    </citation>
    <scope>NUCLEOTIDE SEQUENCE</scope>
    <source>
        <strain evidence="2">Expedition CK06-06</strain>
    </source>
</reference>
<dbReference type="PANTHER" id="PTHR32385:SF15">
    <property type="entry name" value="INOSITOL PHOSPHOCERAMIDE MANNOSYLTRANSFERASE 1"/>
    <property type="match status" value="1"/>
</dbReference>
<dbReference type="AlphaFoldDB" id="X0W7H9"/>
<evidence type="ECO:0000256" key="1">
    <source>
        <dbReference type="ARBA" id="ARBA00022679"/>
    </source>
</evidence>
<dbReference type="Gene3D" id="3.90.550.20">
    <property type="match status" value="1"/>
</dbReference>
<name>X0W7H9_9ZZZZ</name>